<keyword evidence="3" id="KW-0479">Metal-binding</keyword>
<dbReference type="Pfam" id="PF11614">
    <property type="entry name" value="FixG_C"/>
    <property type="match status" value="1"/>
</dbReference>
<dbReference type="InterPro" id="IPR051684">
    <property type="entry name" value="Electron_Trans/Redox"/>
</dbReference>
<keyword evidence="2" id="KW-0004">4Fe-4S</keyword>
<name>A0ABX1F389_9PROT</name>
<keyword evidence="7" id="KW-0472">Membrane</keyword>
<evidence type="ECO:0000256" key="1">
    <source>
        <dbReference type="ARBA" id="ARBA00022448"/>
    </source>
</evidence>
<dbReference type="Pfam" id="PF12801">
    <property type="entry name" value="Fer4_5"/>
    <property type="match status" value="1"/>
</dbReference>
<dbReference type="InterPro" id="IPR032879">
    <property type="entry name" value="FixG_C"/>
</dbReference>
<comment type="caution">
    <text evidence="9">The sequence shown here is derived from an EMBL/GenBank/DDBJ whole genome shotgun (WGS) entry which is preliminary data.</text>
</comment>
<keyword evidence="1" id="KW-0813">Transport</keyword>
<feature type="domain" description="4Fe-4S ferredoxin-type" evidence="8">
    <location>
        <begin position="257"/>
        <end position="288"/>
    </location>
</feature>
<evidence type="ECO:0000256" key="4">
    <source>
        <dbReference type="ARBA" id="ARBA00022982"/>
    </source>
</evidence>
<evidence type="ECO:0000313" key="9">
    <source>
        <dbReference type="EMBL" id="NKE46744.1"/>
    </source>
</evidence>
<dbReference type="Pfam" id="PF13746">
    <property type="entry name" value="Fer4_18"/>
    <property type="match status" value="1"/>
</dbReference>
<feature type="transmembrane region" description="Helical" evidence="7">
    <location>
        <begin position="359"/>
        <end position="379"/>
    </location>
</feature>
<evidence type="ECO:0000256" key="7">
    <source>
        <dbReference type="SAM" id="Phobius"/>
    </source>
</evidence>
<keyword evidence="4" id="KW-0249">Electron transport</keyword>
<evidence type="ECO:0000256" key="5">
    <source>
        <dbReference type="ARBA" id="ARBA00023004"/>
    </source>
</evidence>
<evidence type="ECO:0000256" key="6">
    <source>
        <dbReference type="ARBA" id="ARBA00023014"/>
    </source>
</evidence>
<evidence type="ECO:0000256" key="3">
    <source>
        <dbReference type="ARBA" id="ARBA00022723"/>
    </source>
</evidence>
<dbReference type="PROSITE" id="PS51379">
    <property type="entry name" value="4FE4S_FER_2"/>
    <property type="match status" value="1"/>
</dbReference>
<dbReference type="RefSeq" id="WP_168051325.1">
    <property type="nucleotide sequence ID" value="NZ_JAATJR010000005.1"/>
</dbReference>
<keyword evidence="10" id="KW-1185">Reference proteome</keyword>
<dbReference type="EMBL" id="JAAVTX010000005">
    <property type="protein sequence ID" value="NKE46744.1"/>
    <property type="molecule type" value="Genomic_DNA"/>
</dbReference>
<feature type="transmembrane region" description="Helical" evidence="7">
    <location>
        <begin position="42"/>
        <end position="60"/>
    </location>
</feature>
<dbReference type="InterPro" id="IPR013783">
    <property type="entry name" value="Ig-like_fold"/>
</dbReference>
<sequence>MSTIQPKDRLRPAGAPTPAVQPLYADRQKVYPKAVAGPVRRAKWVVLALCLAAYYIVPWLRWDRGPGAADQAVLVDIANGRLFFFFIEIWPQEVYFLTGLLVLGAIGLFVATSLFGRVWCGFACPQTVWTDLFMWVERQIQGDRNERMRLDKAPWSPSKIRKKVLTHAAWLLIAAATGGAWIMYFNDAPTVTWEVLTGRASLEVYFFFALFSGTTYLLAGWAREQVCTYMCPWPRFQAAMLDENSLVVTYREWRGEPRGKWKEEGIGDCVDCRACVNVCPTGIDIRDGQQLECIGCGLCIDACDDIMTRLERPKGLVAFETLANLAASTAAAKAVPPGAPRLAAGMAARRVPRFIRPRTVLYAALLGAVAAVMLGAFLLREAVTLSVLRDRAPLFVTLSDGSIRNGYTLKIANKGREVTTLVLEIVAPQALHMQVQEGQVMDGNRFAVTTRPDGITQWRVLVTQPDSSPRHESIDITFRLHDSDGRIAASAHSVFLGPKP</sequence>
<keyword evidence="7" id="KW-1133">Transmembrane helix</keyword>
<gene>
    <name evidence="9" type="primary">ccoG</name>
    <name evidence="9" type="ORF">HB662_18330</name>
</gene>
<dbReference type="Gene3D" id="2.60.40.10">
    <property type="entry name" value="Immunoglobulins"/>
    <property type="match status" value="1"/>
</dbReference>
<dbReference type="SUPFAM" id="SSF54862">
    <property type="entry name" value="4Fe-4S ferredoxins"/>
    <property type="match status" value="1"/>
</dbReference>
<dbReference type="PANTHER" id="PTHR30176:SF3">
    <property type="entry name" value="FERREDOXIN-TYPE PROTEIN NAPH"/>
    <property type="match status" value="1"/>
</dbReference>
<evidence type="ECO:0000259" key="8">
    <source>
        <dbReference type="PROSITE" id="PS51379"/>
    </source>
</evidence>
<dbReference type="NCBIfam" id="TIGR02745">
    <property type="entry name" value="ccoG_rdxA_fixG"/>
    <property type="match status" value="1"/>
</dbReference>
<dbReference type="InterPro" id="IPR014116">
    <property type="entry name" value="Cyt_c_oxidase_cbb3_FixG"/>
</dbReference>
<keyword evidence="7" id="KW-0812">Transmembrane</keyword>
<keyword evidence="5" id="KW-0408">Iron</keyword>
<reference evidence="9 10" key="1">
    <citation type="submission" date="2020-03" db="EMBL/GenBank/DDBJ databases">
        <title>Roseomonas selenitidurans sp. nov. isolated from soil.</title>
        <authorList>
            <person name="Liu H."/>
        </authorList>
    </citation>
    <scope>NUCLEOTIDE SEQUENCE [LARGE SCALE GENOMIC DNA]</scope>
    <source>
        <strain evidence="9 10">JCM 15073</strain>
    </source>
</reference>
<accession>A0ABX1F389</accession>
<feature type="transmembrane region" description="Helical" evidence="7">
    <location>
        <begin position="164"/>
        <end position="184"/>
    </location>
</feature>
<dbReference type="Proteomes" id="UP000765160">
    <property type="component" value="Unassembled WGS sequence"/>
</dbReference>
<dbReference type="InterPro" id="IPR017896">
    <property type="entry name" value="4Fe4S_Fe-S-bd"/>
</dbReference>
<dbReference type="InterPro" id="IPR017900">
    <property type="entry name" value="4Fe4S_Fe_S_CS"/>
</dbReference>
<dbReference type="PANTHER" id="PTHR30176">
    <property type="entry name" value="FERREDOXIN-TYPE PROTEIN NAPH"/>
    <property type="match status" value="1"/>
</dbReference>
<feature type="transmembrane region" description="Helical" evidence="7">
    <location>
        <begin position="96"/>
        <end position="116"/>
    </location>
</feature>
<keyword evidence="6" id="KW-0411">Iron-sulfur</keyword>
<dbReference type="PROSITE" id="PS00198">
    <property type="entry name" value="4FE4S_FER_1"/>
    <property type="match status" value="1"/>
</dbReference>
<organism evidence="9 10">
    <name type="scientific">Falsiroseomonas frigidaquae</name>
    <dbReference type="NCBI Taxonomy" id="487318"/>
    <lineage>
        <taxon>Bacteria</taxon>
        <taxon>Pseudomonadati</taxon>
        <taxon>Pseudomonadota</taxon>
        <taxon>Alphaproteobacteria</taxon>
        <taxon>Acetobacterales</taxon>
        <taxon>Roseomonadaceae</taxon>
        <taxon>Falsiroseomonas</taxon>
    </lineage>
</organism>
<proteinExistence type="predicted"/>
<evidence type="ECO:0000313" key="10">
    <source>
        <dbReference type="Proteomes" id="UP000765160"/>
    </source>
</evidence>
<evidence type="ECO:0000256" key="2">
    <source>
        <dbReference type="ARBA" id="ARBA00022485"/>
    </source>
</evidence>
<feature type="transmembrane region" description="Helical" evidence="7">
    <location>
        <begin position="204"/>
        <end position="222"/>
    </location>
</feature>
<protein>
    <submittedName>
        <fullName evidence="9">Cytochrome c oxidase accessory protein CcoG</fullName>
    </submittedName>
</protein>